<keyword evidence="2" id="KW-1185">Reference proteome</keyword>
<dbReference type="AlphaFoldDB" id="A0A4Y2H259"/>
<name>A0A4Y2H259_ARAVE</name>
<comment type="caution">
    <text evidence="1">The sequence shown here is derived from an EMBL/GenBank/DDBJ whole genome shotgun (WGS) entry which is preliminary data.</text>
</comment>
<accession>A0A4Y2H259</accession>
<organism evidence="1 2">
    <name type="scientific">Araneus ventricosus</name>
    <name type="common">Orbweaver spider</name>
    <name type="synonym">Epeira ventricosa</name>
    <dbReference type="NCBI Taxonomy" id="182803"/>
    <lineage>
        <taxon>Eukaryota</taxon>
        <taxon>Metazoa</taxon>
        <taxon>Ecdysozoa</taxon>
        <taxon>Arthropoda</taxon>
        <taxon>Chelicerata</taxon>
        <taxon>Arachnida</taxon>
        <taxon>Araneae</taxon>
        <taxon>Araneomorphae</taxon>
        <taxon>Entelegynae</taxon>
        <taxon>Araneoidea</taxon>
        <taxon>Araneidae</taxon>
        <taxon>Araneus</taxon>
    </lineage>
</organism>
<reference evidence="1 2" key="1">
    <citation type="journal article" date="2019" name="Sci. Rep.">
        <title>Orb-weaving spider Araneus ventricosus genome elucidates the spidroin gene catalogue.</title>
        <authorList>
            <person name="Kono N."/>
            <person name="Nakamura H."/>
            <person name="Ohtoshi R."/>
            <person name="Moran D.A.P."/>
            <person name="Shinohara A."/>
            <person name="Yoshida Y."/>
            <person name="Fujiwara M."/>
            <person name="Mori M."/>
            <person name="Tomita M."/>
            <person name="Arakawa K."/>
        </authorList>
    </citation>
    <scope>NUCLEOTIDE SEQUENCE [LARGE SCALE GENOMIC DNA]</scope>
</reference>
<gene>
    <name evidence="1" type="ORF">AVEN_240407_1</name>
</gene>
<evidence type="ECO:0008006" key="3">
    <source>
        <dbReference type="Google" id="ProtNLM"/>
    </source>
</evidence>
<dbReference type="OrthoDB" id="9979538at2759"/>
<dbReference type="Proteomes" id="UP000499080">
    <property type="component" value="Unassembled WGS sequence"/>
</dbReference>
<proteinExistence type="predicted"/>
<dbReference type="EMBL" id="BGPR01001672">
    <property type="protein sequence ID" value="GBM59221.1"/>
    <property type="molecule type" value="Genomic_DNA"/>
</dbReference>
<sequence>MKRRRTCSSCYSASEKVVTTFSLKDRALLVKHFYKNGYCTAIPLKKLKGLRSGSGPMKKMIDKFEEPGSFDVKCGRGGKHCFVVIGGCGYSIAGSLKQCFGNVQCTRNFPNFRHVCQHGS</sequence>
<evidence type="ECO:0000313" key="2">
    <source>
        <dbReference type="Proteomes" id="UP000499080"/>
    </source>
</evidence>
<evidence type="ECO:0000313" key="1">
    <source>
        <dbReference type="EMBL" id="GBM59221.1"/>
    </source>
</evidence>
<protein>
    <recommendedName>
        <fullName evidence="3">DUF4817 domain-containing protein</fullName>
    </recommendedName>
</protein>